<organism evidence="1 2">
    <name type="scientific">Aureliella helgolandensis</name>
    <dbReference type="NCBI Taxonomy" id="2527968"/>
    <lineage>
        <taxon>Bacteria</taxon>
        <taxon>Pseudomonadati</taxon>
        <taxon>Planctomycetota</taxon>
        <taxon>Planctomycetia</taxon>
        <taxon>Pirellulales</taxon>
        <taxon>Pirellulaceae</taxon>
        <taxon>Aureliella</taxon>
    </lineage>
</organism>
<protein>
    <recommendedName>
        <fullName evidence="3">DUF1573 domain-containing protein</fullName>
    </recommendedName>
</protein>
<keyword evidence="2" id="KW-1185">Reference proteome</keyword>
<dbReference type="EMBL" id="CP036298">
    <property type="protein sequence ID" value="QDV22080.1"/>
    <property type="molecule type" value="Genomic_DNA"/>
</dbReference>
<name>A0A518G0L8_9BACT</name>
<dbReference type="RefSeq" id="WP_145073055.1">
    <property type="nucleotide sequence ID" value="NZ_CP036298.1"/>
</dbReference>
<dbReference type="KEGG" id="ahel:Q31a_03590"/>
<dbReference type="AlphaFoldDB" id="A0A518G0L8"/>
<reference evidence="1 2" key="1">
    <citation type="submission" date="2019-02" db="EMBL/GenBank/DDBJ databases">
        <title>Deep-cultivation of Planctomycetes and their phenomic and genomic characterization uncovers novel biology.</title>
        <authorList>
            <person name="Wiegand S."/>
            <person name="Jogler M."/>
            <person name="Boedeker C."/>
            <person name="Pinto D."/>
            <person name="Vollmers J."/>
            <person name="Rivas-Marin E."/>
            <person name="Kohn T."/>
            <person name="Peeters S.H."/>
            <person name="Heuer A."/>
            <person name="Rast P."/>
            <person name="Oberbeckmann S."/>
            <person name="Bunk B."/>
            <person name="Jeske O."/>
            <person name="Meyerdierks A."/>
            <person name="Storesund J.E."/>
            <person name="Kallscheuer N."/>
            <person name="Luecker S."/>
            <person name="Lage O.M."/>
            <person name="Pohl T."/>
            <person name="Merkel B.J."/>
            <person name="Hornburger P."/>
            <person name="Mueller R.-W."/>
            <person name="Bruemmer F."/>
            <person name="Labrenz M."/>
            <person name="Spormann A.M."/>
            <person name="Op den Camp H."/>
            <person name="Overmann J."/>
            <person name="Amann R."/>
            <person name="Jetten M.S.M."/>
            <person name="Mascher T."/>
            <person name="Medema M.H."/>
            <person name="Devos D.P."/>
            <person name="Kaster A.-K."/>
            <person name="Ovreas L."/>
            <person name="Rohde M."/>
            <person name="Galperin M.Y."/>
            <person name="Jogler C."/>
        </authorList>
    </citation>
    <scope>NUCLEOTIDE SEQUENCE [LARGE SCALE GENOMIC DNA]</scope>
    <source>
        <strain evidence="1 2">Q31a</strain>
    </source>
</reference>
<gene>
    <name evidence="1" type="ORF">Q31a_03590</name>
</gene>
<sequence length="339" mass="37604">MRIRLMWIFACCVFGAVAGYVLQSRHSKSDLNIQLISQSKERVREGETVTAAFELSNASDGHFEIYSISGSCGCMKITDSQGKPFTLPFTLAKSEVRSLLLEVATINATGQRSYSIYVSGANNSGDELMEHEQTSVFIEGMWRAEPSEIWFRQAYPGEAVEGKIELFDGITPSGIEIDSVKVSNTDRVTARIERSADTMELGKGLTKRAVIHVKYLVPNSSEQTDDYIEVIPVNPEYEPLKIPLLHSYAKAIVSISPTKVFVRKGDRSSTRTVACSVAQGEQLEIIDAPEELKWTMVRESEYSYIQFDVASITQSQTIKIGDPSKPLELATLEIVAEQP</sequence>
<dbReference type="Proteomes" id="UP000318017">
    <property type="component" value="Chromosome"/>
</dbReference>
<proteinExistence type="predicted"/>
<accession>A0A518G0L8</accession>
<evidence type="ECO:0000313" key="1">
    <source>
        <dbReference type="EMBL" id="QDV22080.1"/>
    </source>
</evidence>
<evidence type="ECO:0000313" key="2">
    <source>
        <dbReference type="Proteomes" id="UP000318017"/>
    </source>
</evidence>
<evidence type="ECO:0008006" key="3">
    <source>
        <dbReference type="Google" id="ProtNLM"/>
    </source>
</evidence>